<comment type="caution">
    <text evidence="2">The sequence shown here is derived from an EMBL/GenBank/DDBJ whole genome shotgun (WGS) entry which is preliminary data.</text>
</comment>
<protein>
    <submittedName>
        <fullName evidence="2">Uncharacterized protein</fullName>
    </submittedName>
</protein>
<name>A0A7V0Q5K0_UNCW3</name>
<keyword evidence="1" id="KW-0472">Membrane</keyword>
<dbReference type="AlphaFoldDB" id="A0A7V0Q5K0"/>
<reference evidence="2" key="1">
    <citation type="journal article" date="2020" name="mSystems">
        <title>Genome- and Community-Level Interaction Insights into Carbon Utilization and Element Cycling Functions of Hydrothermarchaeota in Hydrothermal Sediment.</title>
        <authorList>
            <person name="Zhou Z."/>
            <person name="Liu Y."/>
            <person name="Xu W."/>
            <person name="Pan J."/>
            <person name="Luo Z.H."/>
            <person name="Li M."/>
        </authorList>
    </citation>
    <scope>NUCLEOTIDE SEQUENCE [LARGE SCALE GENOMIC DNA]</scope>
    <source>
        <strain evidence="2">HyVt-28</strain>
    </source>
</reference>
<evidence type="ECO:0000256" key="1">
    <source>
        <dbReference type="SAM" id="Phobius"/>
    </source>
</evidence>
<keyword evidence="1" id="KW-0812">Transmembrane</keyword>
<organism evidence="2">
    <name type="scientific">candidate division WOR-3 bacterium</name>
    <dbReference type="NCBI Taxonomy" id="2052148"/>
    <lineage>
        <taxon>Bacteria</taxon>
        <taxon>Bacteria division WOR-3</taxon>
    </lineage>
</organism>
<sequence length="180" mass="20693">MGFKKTPGVILLNFFISAVVFLFSIYTLLYSLLKVDVVMFIVSLVIVLVFFNFLMVNFIYLLYGVRIKEENNNVILDLGNVTFVIVPENIIEAKKVKIGKFNFFIISLEDIHFDLKRNLAYVFAHLALFPPVFASSFLSFGMMAPFFRDTVDVKAYLDFNRKYRGGEIVLNISLIGDKKE</sequence>
<evidence type="ECO:0000313" key="2">
    <source>
        <dbReference type="EMBL" id="HDL59963.1"/>
    </source>
</evidence>
<dbReference type="Proteomes" id="UP000886381">
    <property type="component" value="Unassembled WGS sequence"/>
</dbReference>
<accession>A0A7V0Q5K0</accession>
<keyword evidence="1" id="KW-1133">Transmembrane helix</keyword>
<dbReference type="EMBL" id="DRDR01000035">
    <property type="protein sequence ID" value="HDL59963.1"/>
    <property type="molecule type" value="Genomic_DNA"/>
</dbReference>
<feature type="non-terminal residue" evidence="2">
    <location>
        <position position="180"/>
    </location>
</feature>
<feature type="transmembrane region" description="Helical" evidence="1">
    <location>
        <begin position="12"/>
        <end position="33"/>
    </location>
</feature>
<proteinExistence type="predicted"/>
<feature type="transmembrane region" description="Helical" evidence="1">
    <location>
        <begin position="39"/>
        <end position="63"/>
    </location>
</feature>
<gene>
    <name evidence="2" type="ORF">ENH14_00745</name>
</gene>
<feature type="transmembrane region" description="Helical" evidence="1">
    <location>
        <begin position="119"/>
        <end position="147"/>
    </location>
</feature>